<feature type="transmembrane region" description="Helical" evidence="1">
    <location>
        <begin position="61"/>
        <end position="82"/>
    </location>
</feature>
<accession>A0ABZ0L999</accession>
<organism evidence="2 3">
    <name type="scientific">Sporosarcina oncorhynchi</name>
    <dbReference type="NCBI Taxonomy" id="3056444"/>
    <lineage>
        <taxon>Bacteria</taxon>
        <taxon>Bacillati</taxon>
        <taxon>Bacillota</taxon>
        <taxon>Bacilli</taxon>
        <taxon>Bacillales</taxon>
        <taxon>Caryophanaceae</taxon>
        <taxon>Sporosarcina</taxon>
    </lineage>
</organism>
<keyword evidence="1" id="KW-1133">Transmembrane helix</keyword>
<evidence type="ECO:0000313" key="2">
    <source>
        <dbReference type="EMBL" id="WOV88528.1"/>
    </source>
</evidence>
<feature type="transmembrane region" description="Helical" evidence="1">
    <location>
        <begin position="12"/>
        <end position="30"/>
    </location>
</feature>
<gene>
    <name evidence="2" type="ORF">QWT69_05280</name>
</gene>
<dbReference type="Proteomes" id="UP001303902">
    <property type="component" value="Chromosome"/>
</dbReference>
<keyword evidence="1" id="KW-0472">Membrane</keyword>
<reference evidence="2 3" key="1">
    <citation type="submission" date="2023-06" db="EMBL/GenBank/DDBJ databases">
        <title>Sporosarcina sp. nov., isolated from Korean tranditional fermented seafood 'Jeotgal'.</title>
        <authorList>
            <person name="Yang A.I."/>
            <person name="Shin N.-R."/>
        </authorList>
    </citation>
    <scope>NUCLEOTIDE SEQUENCE [LARGE SCALE GENOMIC DNA]</scope>
    <source>
        <strain evidence="2 3">T2O-4</strain>
    </source>
</reference>
<evidence type="ECO:0000313" key="3">
    <source>
        <dbReference type="Proteomes" id="UP001303902"/>
    </source>
</evidence>
<keyword evidence="1" id="KW-0812">Transmembrane</keyword>
<evidence type="ECO:0000256" key="1">
    <source>
        <dbReference type="SAM" id="Phobius"/>
    </source>
</evidence>
<name>A0ABZ0L999_9BACL</name>
<feature type="transmembrane region" description="Helical" evidence="1">
    <location>
        <begin position="120"/>
        <end position="141"/>
    </location>
</feature>
<dbReference type="EMBL" id="CP129118">
    <property type="protein sequence ID" value="WOV88528.1"/>
    <property type="molecule type" value="Genomic_DNA"/>
</dbReference>
<sequence>MKIENVFKKSGVFRFLILLMLISNMVYVSIEIYKSKISNSLVKNIEITELTFTKLATLSSYALIFEIVFLVLSLVGIAMIFIKNYRPLFLSYVVFQLVLLTSMLALNNILAWAFEAPAGNMSQLVFVPFALVFAALFYLVVKNTFLKKESINYKVSQ</sequence>
<dbReference type="RefSeq" id="WP_317969685.1">
    <property type="nucleotide sequence ID" value="NZ_CP129118.1"/>
</dbReference>
<feature type="transmembrane region" description="Helical" evidence="1">
    <location>
        <begin position="89"/>
        <end position="114"/>
    </location>
</feature>
<proteinExistence type="predicted"/>
<keyword evidence="3" id="KW-1185">Reference proteome</keyword>
<protein>
    <recommendedName>
        <fullName evidence="4">DUF2569 domain-containing protein</fullName>
    </recommendedName>
</protein>
<evidence type="ECO:0008006" key="4">
    <source>
        <dbReference type="Google" id="ProtNLM"/>
    </source>
</evidence>